<keyword evidence="2" id="KW-0547">Nucleotide-binding</keyword>
<dbReference type="Pfam" id="PF08402">
    <property type="entry name" value="TOBE_2"/>
    <property type="match status" value="1"/>
</dbReference>
<proteinExistence type="predicted"/>
<dbReference type="Proteomes" id="UP000193495">
    <property type="component" value="Unassembled WGS sequence"/>
</dbReference>
<dbReference type="InterPro" id="IPR013611">
    <property type="entry name" value="Transp-assoc_OB_typ2"/>
</dbReference>
<dbReference type="InterPro" id="IPR017871">
    <property type="entry name" value="ABC_transporter-like_CS"/>
</dbReference>
<dbReference type="EMBL" id="FWFY01000006">
    <property type="protein sequence ID" value="SLN49624.1"/>
    <property type="molecule type" value="Genomic_DNA"/>
</dbReference>
<dbReference type="Proteomes" id="UP000240624">
    <property type="component" value="Unassembled WGS sequence"/>
</dbReference>
<dbReference type="PROSITE" id="PS50893">
    <property type="entry name" value="ABC_TRANSPORTER_2"/>
    <property type="match status" value="1"/>
</dbReference>
<feature type="domain" description="ABC transporter" evidence="4">
    <location>
        <begin position="5"/>
        <end position="235"/>
    </location>
</feature>
<reference evidence="6 7" key="1">
    <citation type="submission" date="2017-03" db="EMBL/GenBank/DDBJ databases">
        <authorList>
            <person name="Afonso C.L."/>
            <person name="Miller P.J."/>
            <person name="Scott M.A."/>
            <person name="Spackman E."/>
            <person name="Goraichik I."/>
            <person name="Dimitrov K.M."/>
            <person name="Suarez D.L."/>
            <person name="Swayne D.E."/>
        </authorList>
    </citation>
    <scope>NUCLEOTIDE SEQUENCE [LARGE SCALE GENOMIC DNA]</scope>
    <source>
        <strain evidence="6 7">CECT 8367</strain>
    </source>
</reference>
<dbReference type="GO" id="GO:0043190">
    <property type="term" value="C:ATP-binding cassette (ABC) transporter complex"/>
    <property type="evidence" value="ECO:0007669"/>
    <property type="project" value="InterPro"/>
</dbReference>
<dbReference type="AlphaFoldDB" id="A0A1X6ZH74"/>
<dbReference type="InterPro" id="IPR003593">
    <property type="entry name" value="AAA+_ATPase"/>
</dbReference>
<dbReference type="FunFam" id="3.40.50.300:FF:000133">
    <property type="entry name" value="Spermidine/putrescine import ATP-binding protein PotA"/>
    <property type="match status" value="1"/>
</dbReference>
<keyword evidence="3 6" id="KW-0067">ATP-binding</keyword>
<dbReference type="Gene3D" id="3.40.50.300">
    <property type="entry name" value="P-loop containing nucleotide triphosphate hydrolases"/>
    <property type="match status" value="1"/>
</dbReference>
<evidence type="ECO:0000256" key="1">
    <source>
        <dbReference type="ARBA" id="ARBA00022448"/>
    </source>
</evidence>
<evidence type="ECO:0000256" key="2">
    <source>
        <dbReference type="ARBA" id="ARBA00022741"/>
    </source>
</evidence>
<protein>
    <submittedName>
        <fullName evidence="6">Spermidine/putrescine import ATP-binding protein PotA</fullName>
        <ecNumber evidence="6">3.6.3.31</ecNumber>
    </submittedName>
    <submittedName>
        <fullName evidence="5">Spermidine/putrescine transport system ATP-binding protein</fullName>
    </submittedName>
</protein>
<dbReference type="GO" id="GO:0016887">
    <property type="term" value="F:ATP hydrolysis activity"/>
    <property type="evidence" value="ECO:0007669"/>
    <property type="project" value="InterPro"/>
</dbReference>
<dbReference type="Gene3D" id="2.40.50.100">
    <property type="match status" value="1"/>
</dbReference>
<dbReference type="InterPro" id="IPR003439">
    <property type="entry name" value="ABC_transporter-like_ATP-bd"/>
</dbReference>
<dbReference type="PROSITE" id="PS00211">
    <property type="entry name" value="ABC_TRANSPORTER_1"/>
    <property type="match status" value="1"/>
</dbReference>
<reference evidence="5 8" key="2">
    <citation type="submission" date="2018-03" db="EMBL/GenBank/DDBJ databases">
        <title>Genomic Encyclopedia of Archaeal and Bacterial Type Strains, Phase II (KMG-II): from individual species to whole genera.</title>
        <authorList>
            <person name="Goeker M."/>
        </authorList>
    </citation>
    <scope>NUCLEOTIDE SEQUENCE [LARGE SCALE GENOMIC DNA]</scope>
    <source>
        <strain evidence="5 8">DSM 29956</strain>
    </source>
</reference>
<sequence>MTALIELKGVEKHYGDYHALRGIDLEIRAGEFFSLLGPSGCGKTTLLRTIAGLEEVSSGSIRIDGRDMKGVAANHRPTNMVFQSYAVFPHLTVAENVGFGLRRDPRGKSEKARAVEEALDMVGLAGYGKRRAHALSGGQRQRVALARALILKPKVLLLDEPLSALDRLMREQMQLELIRLQRQVGITFILVTHDQEEALVMSDRIAVMFEGEIGQLADPETLYRRPATKRVAQFIGKMNFLPGALSADRREIDIAGLGRVATADLATSGEIDGAVSVGIRPETLAILFEGETAPRREVQGVVSEVVYYGDMTYYDVRVDGIDRPLTVSMKNLIGRPVLDVGAAARLAWDERALVLLPG</sequence>
<dbReference type="Pfam" id="PF00005">
    <property type="entry name" value="ABC_tran"/>
    <property type="match status" value="1"/>
</dbReference>
<gene>
    <name evidence="6" type="primary">potA_3</name>
    <name evidence="5" type="ORF">CLV79_106175</name>
    <name evidence="6" type="ORF">LOS8367_02205</name>
</gene>
<evidence type="ECO:0000313" key="8">
    <source>
        <dbReference type="Proteomes" id="UP000240624"/>
    </source>
</evidence>
<accession>A0A1X6ZH74</accession>
<dbReference type="PANTHER" id="PTHR42781">
    <property type="entry name" value="SPERMIDINE/PUTRESCINE IMPORT ATP-BINDING PROTEIN POTA"/>
    <property type="match status" value="1"/>
</dbReference>
<organism evidence="6 7">
    <name type="scientific">Limimaricola soesokkakensis</name>
    <dbReference type="NCBI Taxonomy" id="1343159"/>
    <lineage>
        <taxon>Bacteria</taxon>
        <taxon>Pseudomonadati</taxon>
        <taxon>Pseudomonadota</taxon>
        <taxon>Alphaproteobacteria</taxon>
        <taxon>Rhodobacterales</taxon>
        <taxon>Paracoccaceae</taxon>
        <taxon>Limimaricola</taxon>
    </lineage>
</organism>
<evidence type="ECO:0000259" key="4">
    <source>
        <dbReference type="PROSITE" id="PS50893"/>
    </source>
</evidence>
<dbReference type="RefSeq" id="WP_085896553.1">
    <property type="nucleotide sequence ID" value="NZ_FWFY01000006.1"/>
</dbReference>
<dbReference type="GO" id="GO:0015847">
    <property type="term" value="P:putrescine transport"/>
    <property type="evidence" value="ECO:0007669"/>
    <property type="project" value="UniProtKB-ARBA"/>
</dbReference>
<evidence type="ECO:0000313" key="6">
    <source>
        <dbReference type="EMBL" id="SLN49624.1"/>
    </source>
</evidence>
<dbReference type="InterPro" id="IPR027417">
    <property type="entry name" value="P-loop_NTPase"/>
</dbReference>
<evidence type="ECO:0000313" key="5">
    <source>
        <dbReference type="EMBL" id="PSK86167.1"/>
    </source>
</evidence>
<keyword evidence="1" id="KW-0813">Transport</keyword>
<dbReference type="EC" id="3.6.3.31" evidence="6"/>
<evidence type="ECO:0000256" key="3">
    <source>
        <dbReference type="ARBA" id="ARBA00022840"/>
    </source>
</evidence>
<keyword evidence="6" id="KW-0378">Hydrolase</keyword>
<dbReference type="PANTHER" id="PTHR42781:SF4">
    <property type="entry name" value="SPERMIDINE_PUTRESCINE IMPORT ATP-BINDING PROTEIN POTA"/>
    <property type="match status" value="1"/>
</dbReference>
<name>A0A1X6ZH74_9RHOB</name>
<dbReference type="OrthoDB" id="9802264at2"/>
<dbReference type="InterPro" id="IPR050093">
    <property type="entry name" value="ABC_SmlMolc_Importer"/>
</dbReference>
<evidence type="ECO:0000313" key="7">
    <source>
        <dbReference type="Proteomes" id="UP000193495"/>
    </source>
</evidence>
<dbReference type="SUPFAM" id="SSF50331">
    <property type="entry name" value="MOP-like"/>
    <property type="match status" value="1"/>
</dbReference>
<dbReference type="SUPFAM" id="SSF52540">
    <property type="entry name" value="P-loop containing nucleoside triphosphate hydrolases"/>
    <property type="match status" value="1"/>
</dbReference>
<dbReference type="EMBL" id="PYGB01000006">
    <property type="protein sequence ID" value="PSK86167.1"/>
    <property type="molecule type" value="Genomic_DNA"/>
</dbReference>
<dbReference type="GO" id="GO:0005524">
    <property type="term" value="F:ATP binding"/>
    <property type="evidence" value="ECO:0007669"/>
    <property type="project" value="UniProtKB-KW"/>
</dbReference>
<keyword evidence="8" id="KW-1185">Reference proteome</keyword>
<dbReference type="InterPro" id="IPR008995">
    <property type="entry name" value="Mo/tungstate-bd_C_term_dom"/>
</dbReference>
<dbReference type="GO" id="GO:0022857">
    <property type="term" value="F:transmembrane transporter activity"/>
    <property type="evidence" value="ECO:0007669"/>
    <property type="project" value="InterPro"/>
</dbReference>
<dbReference type="SMART" id="SM00382">
    <property type="entry name" value="AAA"/>
    <property type="match status" value="1"/>
</dbReference>